<reference evidence="2 3" key="1">
    <citation type="submission" date="2013-02" db="EMBL/GenBank/DDBJ databases">
        <title>The Genome Sequence of Acinetobacter sp. ANC 4105.</title>
        <authorList>
            <consortium name="The Broad Institute Genome Sequencing Platform"/>
            <consortium name="The Broad Institute Genome Sequencing Center for Infectious Disease"/>
            <person name="Cerqueira G."/>
            <person name="Feldgarden M."/>
            <person name="Courvalin P."/>
            <person name="Perichon B."/>
            <person name="Grillot-Courvalin C."/>
            <person name="Clermont D."/>
            <person name="Rocha E."/>
            <person name="Yoon E.-J."/>
            <person name="Nemec A."/>
            <person name="Walker B."/>
            <person name="Young S.K."/>
            <person name="Zeng Q."/>
            <person name="Gargeya S."/>
            <person name="Fitzgerald M."/>
            <person name="Haas B."/>
            <person name="Abouelleil A."/>
            <person name="Alvarado L."/>
            <person name="Arachchi H.M."/>
            <person name="Berlin A.M."/>
            <person name="Chapman S.B."/>
            <person name="Dewar J."/>
            <person name="Goldberg J."/>
            <person name="Griggs A."/>
            <person name="Gujja S."/>
            <person name="Hansen M."/>
            <person name="Howarth C."/>
            <person name="Imamovic A."/>
            <person name="Larimer J."/>
            <person name="McCowan C."/>
            <person name="Murphy C."/>
            <person name="Neiman D."/>
            <person name="Pearson M."/>
            <person name="Priest M."/>
            <person name="Roberts A."/>
            <person name="Saif S."/>
            <person name="Shea T."/>
            <person name="Sisk P."/>
            <person name="Sykes S."/>
            <person name="Wortman J."/>
            <person name="Nusbaum C."/>
            <person name="Birren B."/>
        </authorList>
    </citation>
    <scope>NUCLEOTIDE SEQUENCE [LARGE SCALE GENOMIC DNA]</scope>
    <source>
        <strain evidence="2 3">ANC 4105</strain>
    </source>
</reference>
<dbReference type="EMBL" id="APRL01000003">
    <property type="protein sequence ID" value="ENW95113.1"/>
    <property type="molecule type" value="Genomic_DNA"/>
</dbReference>
<keyword evidence="1" id="KW-0472">Membrane</keyword>
<keyword evidence="1" id="KW-1133">Transmembrane helix</keyword>
<protein>
    <submittedName>
        <fullName evidence="2">Uncharacterized protein</fullName>
    </submittedName>
</protein>
<accession>N9LFX0</accession>
<name>N9LFX0_9GAMM</name>
<dbReference type="Proteomes" id="UP000013261">
    <property type="component" value="Unassembled WGS sequence"/>
</dbReference>
<feature type="transmembrane region" description="Helical" evidence="1">
    <location>
        <begin position="12"/>
        <end position="36"/>
    </location>
</feature>
<organism evidence="2 3">
    <name type="scientific">Acinetobacter dispersus</name>
    <dbReference type="NCBI Taxonomy" id="70348"/>
    <lineage>
        <taxon>Bacteria</taxon>
        <taxon>Pseudomonadati</taxon>
        <taxon>Pseudomonadota</taxon>
        <taxon>Gammaproteobacteria</taxon>
        <taxon>Moraxellales</taxon>
        <taxon>Moraxellaceae</taxon>
        <taxon>Acinetobacter</taxon>
    </lineage>
</organism>
<sequence length="205" mass="23996">MLRKIRYKILRLLISTYLPFLLISIFLLINLLYLSFGNLLIKIENQNNITLITSLLGSAATVFAAITAAVLVLNWKTQHNLSLISKLINDIWDLHGQFTSKIYVLTYTFSIETRESEYKVAYAELIEIAVPLRSKAQQLQILLEGQIDEQNWELIQDYLNYLEMFYPWSALEFLEFRDGRHDFHAEFKYANSALMNVCRKYISLE</sequence>
<keyword evidence="3" id="KW-1185">Reference proteome</keyword>
<evidence type="ECO:0000313" key="2">
    <source>
        <dbReference type="EMBL" id="ENW95113.1"/>
    </source>
</evidence>
<dbReference type="PATRIC" id="fig|1217703.3.peg.380"/>
<dbReference type="HOGENOM" id="CLU_1335165_0_0_6"/>
<dbReference type="OrthoDB" id="6712844at2"/>
<evidence type="ECO:0000256" key="1">
    <source>
        <dbReference type="SAM" id="Phobius"/>
    </source>
</evidence>
<evidence type="ECO:0000313" key="3">
    <source>
        <dbReference type="Proteomes" id="UP000013261"/>
    </source>
</evidence>
<feature type="transmembrane region" description="Helical" evidence="1">
    <location>
        <begin position="48"/>
        <end position="73"/>
    </location>
</feature>
<gene>
    <name evidence="2" type="ORF">F904_00401</name>
</gene>
<keyword evidence="1" id="KW-0812">Transmembrane</keyword>
<dbReference type="AlphaFoldDB" id="N9LFX0"/>
<proteinExistence type="predicted"/>
<dbReference type="eggNOG" id="ENOG5030YYM">
    <property type="taxonomic scope" value="Bacteria"/>
</dbReference>
<comment type="caution">
    <text evidence="2">The sequence shown here is derived from an EMBL/GenBank/DDBJ whole genome shotgun (WGS) entry which is preliminary data.</text>
</comment>